<feature type="transmembrane region" description="Helical" evidence="1">
    <location>
        <begin position="104"/>
        <end position="122"/>
    </location>
</feature>
<evidence type="ECO:0000313" key="3">
    <source>
        <dbReference type="Proteomes" id="UP000031473"/>
    </source>
</evidence>
<proteinExistence type="predicted"/>
<feature type="transmembrane region" description="Helical" evidence="1">
    <location>
        <begin position="35"/>
        <end position="54"/>
    </location>
</feature>
<feature type="transmembrane region" description="Helical" evidence="1">
    <location>
        <begin position="66"/>
        <end position="84"/>
    </location>
</feature>
<dbReference type="EMBL" id="JSYL01000001">
    <property type="protein sequence ID" value="KIA90590.1"/>
    <property type="molecule type" value="Genomic_DNA"/>
</dbReference>
<protein>
    <recommendedName>
        <fullName evidence="4">ABC transporter permease</fullName>
    </recommendedName>
</protein>
<comment type="caution">
    <text evidence="2">The sequence shown here is derived from an EMBL/GenBank/DDBJ whole genome shotgun (WGS) entry which is preliminary data.</text>
</comment>
<evidence type="ECO:0008006" key="4">
    <source>
        <dbReference type="Google" id="ProtNLM"/>
    </source>
</evidence>
<keyword evidence="3" id="KW-1185">Reference proteome</keyword>
<keyword evidence="1" id="KW-0812">Transmembrane</keyword>
<organism evidence="2 3">
    <name type="scientific">Kaistella jeonii</name>
    <dbReference type="NCBI Taxonomy" id="266749"/>
    <lineage>
        <taxon>Bacteria</taxon>
        <taxon>Pseudomonadati</taxon>
        <taxon>Bacteroidota</taxon>
        <taxon>Flavobacteriia</taxon>
        <taxon>Flavobacteriales</taxon>
        <taxon>Weeksellaceae</taxon>
        <taxon>Chryseobacterium group</taxon>
        <taxon>Kaistella</taxon>
    </lineage>
</organism>
<dbReference type="STRING" id="266749.SAMN05421876_101218"/>
<gene>
    <name evidence="2" type="ORF">OA86_01535</name>
</gene>
<dbReference type="Proteomes" id="UP000031473">
    <property type="component" value="Unassembled WGS sequence"/>
</dbReference>
<dbReference type="AlphaFoldDB" id="A0A0C1D9M7"/>
<evidence type="ECO:0000256" key="1">
    <source>
        <dbReference type="SAM" id="Phobius"/>
    </source>
</evidence>
<evidence type="ECO:0000313" key="2">
    <source>
        <dbReference type="EMBL" id="KIA90590.1"/>
    </source>
</evidence>
<reference evidence="2 3" key="1">
    <citation type="submission" date="2014-10" db="EMBL/GenBank/DDBJ databases">
        <title>Kaistella jeonii genome.</title>
        <authorList>
            <person name="Clayton J.T."/>
            <person name="Newman J.D."/>
        </authorList>
    </citation>
    <scope>NUCLEOTIDE SEQUENCE [LARGE SCALE GENOMIC DNA]</scope>
    <source>
        <strain evidence="2 3">DSM 17048</strain>
    </source>
</reference>
<name>A0A0C1D9M7_9FLAO</name>
<accession>A0A0C1D9M7</accession>
<keyword evidence="1" id="KW-1133">Transmembrane helix</keyword>
<keyword evidence="1" id="KW-0472">Membrane</keyword>
<sequence length="129" mass="15106">MALYIGFRIILINTETEASNTFEFILYIIKTFLDLYIIGLFSVVMIVCSTTYFLNLNDRIRNNTLFSFLTFLGIPIAIVLFYIIQFTKDFQTEGFKGLLLLDNYFVVSFIYIFLATILFLVFRRKVGKI</sequence>